<evidence type="ECO:0000313" key="6">
    <source>
        <dbReference type="Proteomes" id="UP000261811"/>
    </source>
</evidence>
<feature type="compositionally biased region" description="Low complexity" evidence="3">
    <location>
        <begin position="139"/>
        <end position="161"/>
    </location>
</feature>
<dbReference type="InterPro" id="IPR011990">
    <property type="entry name" value="TPR-like_helical_dom_sf"/>
</dbReference>
<dbReference type="EMBL" id="QURH01000779">
    <property type="protein sequence ID" value="RFU38521.1"/>
    <property type="molecule type" value="Genomic_DNA"/>
</dbReference>
<sequence>MPADAKGAQVIPAHQLHDYFRHGHPVPHEKPKPETPKPPAKNAPTPPASHPTPPASHPTPPASHPTPPPVHQSPPPAHQTPPPAHQSPPPAHQSPPATHPAPSQPAPAPGSHAPTHPAPAPSQSAPAPAPAPRQPAPAPSQSVPAPAPSQSAPAPSRSAHVPVPPPAHQQTPPDTPGKSSPSGGGPGSGHTTPSPTGHDGASGTSEPDQKHETGAPVGRNVSWPQGLAAASLLAAGLLSALGRRRRTQMWHRAFGQMIVRPRGEAAAAEQALRVGADDHGARLLDVGLRMLSRALAAEGRALPTVYAVHLGSESMDLWIAPADPEPPAPWRAYDGGQVWRLRAADVSEDGLADVLAPYPGLVSLGTNETGRILVDLEAAHGLIAIRGDDANRRAALAALALELATNRWSDHMRITLVGFGQELGEGLAEVAPDRVRAVPTLVEALPELEARSEEVRQALAASGVDSVLTGRARGVFGEAWMPHYLIMSDAPTEQEADRLVALARTGTRMAAGYLVAGDVQGATWTWDVDEAGRLHAGVLGFEVDAQLVPEEQYRGVFELFRTASDLKAVPLPEPSAESTAEPPREGRSSVDIRLLGRIEVDAPGPMDDARRDLCTEVLVYLATHPNGVHPTVLGGAVWPRGVSQAVRDACVARVADWVGRDARGRPNLYHDERGRIRLGSEVRVDWSVFRWLIWRSAAEPSSEAAYMSYALDLVRGPLLADRPRGRYGWLATEPLEYEAGARVVDVAHRLTVLRLDSGDVRGAVEASRAGLRFAPREEALWRDLLRATRASGDDEAVRAVADELRSFAGYDPLQPETEALIEDLVPQYRRVPSH</sequence>
<evidence type="ECO:0000256" key="1">
    <source>
        <dbReference type="ARBA" id="ARBA00023015"/>
    </source>
</evidence>
<dbReference type="GO" id="GO:0003677">
    <property type="term" value="F:DNA binding"/>
    <property type="evidence" value="ECO:0007669"/>
    <property type="project" value="TreeGrafter"/>
</dbReference>
<reference evidence="5 6" key="1">
    <citation type="submission" date="2018-08" db="EMBL/GenBank/DDBJ databases">
        <title>Actinomadura jelena sp. nov., a novel Actinomycete isolated from soil in Chad.</title>
        <authorList>
            <person name="Shi L."/>
        </authorList>
    </citation>
    <scope>NUCLEOTIDE SEQUENCE [LARGE SCALE GENOMIC DNA]</scope>
    <source>
        <strain evidence="5 6">NEAU-G17</strain>
    </source>
</reference>
<feature type="domain" description="Bacterial transcriptional activator" evidence="4">
    <location>
        <begin position="698"/>
        <end position="795"/>
    </location>
</feature>
<accession>A0A372JES0</accession>
<dbReference type="Pfam" id="PF03704">
    <property type="entry name" value="BTAD"/>
    <property type="match status" value="1"/>
</dbReference>
<feature type="compositionally biased region" description="Pro residues" evidence="3">
    <location>
        <begin position="127"/>
        <end position="138"/>
    </location>
</feature>
<evidence type="ECO:0000313" key="5">
    <source>
        <dbReference type="EMBL" id="RFU38521.1"/>
    </source>
</evidence>
<gene>
    <name evidence="5" type="ORF">DZF91_27240</name>
</gene>
<dbReference type="Proteomes" id="UP000261811">
    <property type="component" value="Unassembled WGS sequence"/>
</dbReference>
<feature type="compositionally biased region" description="Basic and acidic residues" evidence="3">
    <location>
        <begin position="15"/>
        <end position="35"/>
    </location>
</feature>
<dbReference type="InterPro" id="IPR005158">
    <property type="entry name" value="BTAD"/>
</dbReference>
<feature type="region of interest" description="Disordered" evidence="3">
    <location>
        <begin position="1"/>
        <end position="222"/>
    </location>
</feature>
<comment type="caution">
    <text evidence="5">The sequence shown here is derived from an EMBL/GenBank/DDBJ whole genome shotgun (WGS) entry which is preliminary data.</text>
</comment>
<dbReference type="PANTHER" id="PTHR35807">
    <property type="entry name" value="TRANSCRIPTIONAL REGULATOR REDD-RELATED"/>
    <property type="match status" value="1"/>
</dbReference>
<protein>
    <recommendedName>
        <fullName evidence="4">Bacterial transcriptional activator domain-containing protein</fullName>
    </recommendedName>
</protein>
<feature type="compositionally biased region" description="Low complexity" evidence="3">
    <location>
        <begin position="109"/>
        <end position="126"/>
    </location>
</feature>
<keyword evidence="6" id="KW-1185">Reference proteome</keyword>
<keyword evidence="2" id="KW-0804">Transcription</keyword>
<dbReference type="PANTHER" id="PTHR35807:SF1">
    <property type="entry name" value="TRANSCRIPTIONAL REGULATOR REDD"/>
    <property type="match status" value="1"/>
</dbReference>
<feature type="compositionally biased region" description="Low complexity" evidence="3">
    <location>
        <begin position="168"/>
        <end position="181"/>
    </location>
</feature>
<name>A0A372JES0_9ACTN</name>
<dbReference type="PRINTS" id="PR01217">
    <property type="entry name" value="PRICHEXTENSN"/>
</dbReference>
<dbReference type="GO" id="GO:0006355">
    <property type="term" value="P:regulation of DNA-templated transcription"/>
    <property type="evidence" value="ECO:0007669"/>
    <property type="project" value="TreeGrafter"/>
</dbReference>
<dbReference type="InterPro" id="IPR051677">
    <property type="entry name" value="AfsR-DnrI-RedD_regulator"/>
</dbReference>
<keyword evidence="1" id="KW-0805">Transcription regulation</keyword>
<proteinExistence type="predicted"/>
<dbReference type="AlphaFoldDB" id="A0A372JES0"/>
<dbReference type="Gene3D" id="1.25.40.10">
    <property type="entry name" value="Tetratricopeptide repeat domain"/>
    <property type="match status" value="1"/>
</dbReference>
<evidence type="ECO:0000259" key="4">
    <source>
        <dbReference type="Pfam" id="PF03704"/>
    </source>
</evidence>
<evidence type="ECO:0000256" key="3">
    <source>
        <dbReference type="SAM" id="MobiDB-lite"/>
    </source>
</evidence>
<organism evidence="5 6">
    <name type="scientific">Actinomadura logoneensis</name>
    <dbReference type="NCBI Taxonomy" id="2293572"/>
    <lineage>
        <taxon>Bacteria</taxon>
        <taxon>Bacillati</taxon>
        <taxon>Actinomycetota</taxon>
        <taxon>Actinomycetes</taxon>
        <taxon>Streptosporangiales</taxon>
        <taxon>Thermomonosporaceae</taxon>
        <taxon>Actinomadura</taxon>
    </lineage>
</organism>
<dbReference type="OrthoDB" id="8444614at2"/>
<evidence type="ECO:0000256" key="2">
    <source>
        <dbReference type="ARBA" id="ARBA00023163"/>
    </source>
</evidence>
<feature type="compositionally biased region" description="Pro residues" evidence="3">
    <location>
        <begin position="36"/>
        <end position="108"/>
    </location>
</feature>